<sequence length="533" mass="60695">MALTKIKFRFPSSISPFSQSFFKFCSSSTPASLQEDEAGEADMLESPKAAALSPEETEIVEKFHSVIKDHHRKNPNPDPNAGPPTPNYTIASLSLDFSKISAAHSISPSLVRHVINKCGGVRHGIPFLQTLSFFNWATTRPDFAPSPDPYNEMIDLAGKLRHFDLAWHLIDSMKAKNVNISFETFSVLIRRYVKAGLFAEAEHAFNRMEDYGCVPDKIAFSIVISSLCKKRRAYEAQAFFDKLKDKFEPDVILYTNLIYGWCRAGDILEAERVFGEMKLAGLQPNVHTYSIVIDALCRSGQITRAHDVFAEMIDGGIKPNSITFNSLMRVHVKAGRKEKVLQVYNQMKRLGCPADIITYNYLIETHCKDDALDEATKVLNSMVQKDCTPNSSTFNSIFKCIEKLQDVNAAHRMYAKMKDLKSLPNTATYNILMRMFATAKSTDMVLKLKKEMDENEIEPNVNTYKILITLYCGMGHWNNAYKLFNEMIEEKCLRPNMRLYEMVLEQLRKAEQLKKHEELVEKMVDRGFVTRPL</sequence>
<organism evidence="4 5">
    <name type="scientific">Corchorus olitorius</name>
    <dbReference type="NCBI Taxonomy" id="93759"/>
    <lineage>
        <taxon>Eukaryota</taxon>
        <taxon>Viridiplantae</taxon>
        <taxon>Streptophyta</taxon>
        <taxon>Embryophyta</taxon>
        <taxon>Tracheophyta</taxon>
        <taxon>Spermatophyta</taxon>
        <taxon>Magnoliopsida</taxon>
        <taxon>eudicotyledons</taxon>
        <taxon>Gunneridae</taxon>
        <taxon>Pentapetalae</taxon>
        <taxon>rosids</taxon>
        <taxon>malvids</taxon>
        <taxon>Malvales</taxon>
        <taxon>Malvaceae</taxon>
        <taxon>Grewioideae</taxon>
        <taxon>Apeibeae</taxon>
        <taxon>Corchorus</taxon>
    </lineage>
</organism>
<dbReference type="STRING" id="93759.A0A1R3HYN8"/>
<dbReference type="Proteomes" id="UP000187203">
    <property type="component" value="Unassembled WGS sequence"/>
</dbReference>
<evidence type="ECO:0000256" key="2">
    <source>
        <dbReference type="ARBA" id="ARBA00022737"/>
    </source>
</evidence>
<accession>A0A1R3HYN8</accession>
<feature type="repeat" description="PPR" evidence="3">
    <location>
        <begin position="320"/>
        <end position="354"/>
    </location>
</feature>
<dbReference type="InterPro" id="IPR011990">
    <property type="entry name" value="TPR-like_helical_dom_sf"/>
</dbReference>
<name>A0A1R3HYN8_9ROSI</name>
<dbReference type="Pfam" id="PF01535">
    <property type="entry name" value="PPR"/>
    <property type="match status" value="1"/>
</dbReference>
<dbReference type="EMBL" id="AWUE01019205">
    <property type="protein sequence ID" value="OMO75468.1"/>
    <property type="molecule type" value="Genomic_DNA"/>
</dbReference>
<feature type="repeat" description="PPR" evidence="3">
    <location>
        <begin position="425"/>
        <end position="459"/>
    </location>
</feature>
<dbReference type="PROSITE" id="PS51375">
    <property type="entry name" value="PPR"/>
    <property type="match status" value="7"/>
</dbReference>
<dbReference type="Gene3D" id="1.25.40.10">
    <property type="entry name" value="Tetratricopeptide repeat domain"/>
    <property type="match status" value="5"/>
</dbReference>
<proteinExistence type="inferred from homology"/>
<evidence type="ECO:0000256" key="3">
    <source>
        <dbReference type="PROSITE-ProRule" id="PRU00708"/>
    </source>
</evidence>
<evidence type="ECO:0008006" key="6">
    <source>
        <dbReference type="Google" id="ProtNLM"/>
    </source>
</evidence>
<gene>
    <name evidence="4" type="ORF">COLO4_26085</name>
</gene>
<dbReference type="PANTHER" id="PTHR47941">
    <property type="entry name" value="PENTATRICOPEPTIDE REPEAT-CONTAINING PROTEIN 3, MITOCHONDRIAL"/>
    <property type="match status" value="1"/>
</dbReference>
<feature type="repeat" description="PPR" evidence="3">
    <location>
        <begin position="250"/>
        <end position="284"/>
    </location>
</feature>
<dbReference type="InterPro" id="IPR002885">
    <property type="entry name" value="PPR_rpt"/>
</dbReference>
<dbReference type="AlphaFoldDB" id="A0A1R3HYN8"/>
<feature type="repeat" description="PPR" evidence="3">
    <location>
        <begin position="460"/>
        <end position="494"/>
    </location>
</feature>
<dbReference type="OrthoDB" id="185373at2759"/>
<dbReference type="Pfam" id="PF13041">
    <property type="entry name" value="PPR_2"/>
    <property type="match status" value="4"/>
</dbReference>
<comment type="caution">
    <text evidence="4">The sequence shown here is derived from an EMBL/GenBank/DDBJ whole genome shotgun (WGS) entry which is preliminary data.</text>
</comment>
<dbReference type="NCBIfam" id="TIGR00756">
    <property type="entry name" value="PPR"/>
    <property type="match status" value="7"/>
</dbReference>
<keyword evidence="5" id="KW-1185">Reference proteome</keyword>
<dbReference type="SUPFAM" id="SSF48452">
    <property type="entry name" value="TPR-like"/>
    <property type="match status" value="1"/>
</dbReference>
<feature type="repeat" description="PPR" evidence="3">
    <location>
        <begin position="355"/>
        <end position="389"/>
    </location>
</feature>
<evidence type="ECO:0000256" key="1">
    <source>
        <dbReference type="ARBA" id="ARBA00007626"/>
    </source>
</evidence>
<feature type="repeat" description="PPR" evidence="3">
    <location>
        <begin position="285"/>
        <end position="319"/>
    </location>
</feature>
<comment type="similarity">
    <text evidence="1">Belongs to the PPR family. P subfamily.</text>
</comment>
<reference evidence="5" key="1">
    <citation type="submission" date="2013-09" db="EMBL/GenBank/DDBJ databases">
        <title>Corchorus olitorius genome sequencing.</title>
        <authorList>
            <person name="Alam M."/>
            <person name="Haque M.S."/>
            <person name="Islam M.S."/>
            <person name="Emdad E.M."/>
            <person name="Islam M.M."/>
            <person name="Ahmed B."/>
            <person name="Halim A."/>
            <person name="Hossen Q.M.M."/>
            <person name="Hossain M.Z."/>
            <person name="Ahmed R."/>
            <person name="Khan M.M."/>
            <person name="Islam R."/>
            <person name="Rashid M.M."/>
            <person name="Khan S.A."/>
            <person name="Rahman M.S."/>
            <person name="Alam M."/>
            <person name="Yahiya A.S."/>
            <person name="Khan M.S."/>
            <person name="Azam M.S."/>
            <person name="Haque T."/>
            <person name="Lashkar M.Z.H."/>
            <person name="Akhand A.I."/>
            <person name="Morshed G."/>
            <person name="Roy S."/>
            <person name="Uddin K.S."/>
            <person name="Rabeya T."/>
            <person name="Hossain A.S."/>
            <person name="Chowdhury A."/>
            <person name="Snigdha A.R."/>
            <person name="Mortoza M.S."/>
            <person name="Matin S.A."/>
            <person name="Hoque S.M.E."/>
            <person name="Islam M.K."/>
            <person name="Roy D.K."/>
            <person name="Haider R."/>
            <person name="Moosa M.M."/>
            <person name="Elias S.M."/>
            <person name="Hasan A.M."/>
            <person name="Jahan S."/>
            <person name="Shafiuddin M."/>
            <person name="Mahmood N."/>
            <person name="Shommy N.S."/>
        </authorList>
    </citation>
    <scope>NUCLEOTIDE SEQUENCE [LARGE SCALE GENOMIC DNA]</scope>
    <source>
        <strain evidence="5">cv. O-4</strain>
    </source>
</reference>
<evidence type="ECO:0000313" key="4">
    <source>
        <dbReference type="EMBL" id="OMO75468.1"/>
    </source>
</evidence>
<protein>
    <recommendedName>
        <fullName evidence="6">Pentacotripeptide-repeat region of PRORP domain-containing protein</fullName>
    </recommendedName>
</protein>
<evidence type="ECO:0000313" key="5">
    <source>
        <dbReference type="Proteomes" id="UP000187203"/>
    </source>
</evidence>
<feature type="repeat" description="PPR" evidence="3">
    <location>
        <begin position="181"/>
        <end position="215"/>
    </location>
</feature>
<keyword evidence="2" id="KW-0677">Repeat</keyword>